<feature type="disulfide bond" evidence="6">
    <location>
        <begin position="77"/>
        <end position="94"/>
    </location>
</feature>
<comment type="caution">
    <text evidence="6">Lacks conserved residue(s) required for the propagation of feature annotation.</text>
</comment>
<dbReference type="PROSITE" id="PS01186">
    <property type="entry name" value="EGF_2"/>
    <property type="match status" value="1"/>
</dbReference>
<dbReference type="SMART" id="SM00179">
    <property type="entry name" value="EGF_CA"/>
    <property type="match status" value="2"/>
</dbReference>
<feature type="domain" description="EGF-like" evidence="7">
    <location>
        <begin position="108"/>
        <end position="151"/>
    </location>
</feature>
<feature type="domain" description="EGF-like" evidence="7">
    <location>
        <begin position="154"/>
        <end position="190"/>
    </location>
</feature>
<dbReference type="InterPro" id="IPR018097">
    <property type="entry name" value="EGF_Ca-bd_CS"/>
</dbReference>
<dbReference type="SUPFAM" id="SSF57196">
    <property type="entry name" value="EGF/Laminin"/>
    <property type="match status" value="2"/>
</dbReference>
<evidence type="ECO:0000256" key="5">
    <source>
        <dbReference type="ARBA" id="ARBA00023180"/>
    </source>
</evidence>
<dbReference type="PROSITE" id="PS00022">
    <property type="entry name" value="EGF_1"/>
    <property type="match status" value="2"/>
</dbReference>
<dbReference type="PROSITE" id="PS50026">
    <property type="entry name" value="EGF_3"/>
    <property type="match status" value="3"/>
</dbReference>
<sequence length="234" mass="25636">MFIIKLSELIHDARCCNIAPDFLLVVDGFYCLCSPGYAGLRCDGHISSLVCPRCLCSPGWTGVDCAEDVNECDSGPCLNGAQCQESDVPGEFSCTCPPFFSGPLCNQPYDPCDPFHNPCLHNSTCLTRSNGTCYHIFLRFHCICPPGYFGTLFNVDECASNPCQNSGRCIDAPNRFHCLCPDGFTGLHCETNIDECMSAPCLHGSKLALQWHGIIFNYTPCRMIIFPSEGKEAS</sequence>
<keyword evidence="5" id="KW-0325">Glycoprotein</keyword>
<dbReference type="InterPro" id="IPR000152">
    <property type="entry name" value="EGF-type_Asp/Asn_hydroxyl_site"/>
</dbReference>
<dbReference type="AlphaFoldDB" id="A0A3B4ZPM1"/>
<reference evidence="8" key="1">
    <citation type="submission" date="2023-09" db="UniProtKB">
        <authorList>
            <consortium name="Ensembl"/>
        </authorList>
    </citation>
    <scope>IDENTIFICATION</scope>
</reference>
<evidence type="ECO:0000259" key="7">
    <source>
        <dbReference type="PROSITE" id="PS50026"/>
    </source>
</evidence>
<keyword evidence="3" id="KW-0677">Repeat</keyword>
<evidence type="ECO:0000256" key="1">
    <source>
        <dbReference type="ARBA" id="ARBA00022536"/>
    </source>
</evidence>
<feature type="domain" description="EGF-like" evidence="7">
    <location>
        <begin position="68"/>
        <end position="106"/>
    </location>
</feature>
<dbReference type="FunFam" id="2.10.25.10:FF:000100">
    <property type="entry name" value="neurogenic locus notch homolog protein 3"/>
    <property type="match status" value="1"/>
</dbReference>
<keyword evidence="4 6" id="KW-1015">Disulfide bond</keyword>
<proteinExistence type="predicted"/>
<name>A0A3B4ZPM1_9TELE</name>
<dbReference type="SMART" id="SM00181">
    <property type="entry name" value="EGF"/>
    <property type="match status" value="4"/>
</dbReference>
<dbReference type="FunFam" id="2.10.25.10:FF:000004">
    <property type="entry name" value="Neurogenic locus notch 1"/>
    <property type="match status" value="1"/>
</dbReference>
<dbReference type="GeneTree" id="ENSGT00940000160615"/>
<keyword evidence="2" id="KW-0732">Signal</keyword>
<dbReference type="GO" id="GO:0005509">
    <property type="term" value="F:calcium ion binding"/>
    <property type="evidence" value="ECO:0007669"/>
    <property type="project" value="InterPro"/>
</dbReference>
<dbReference type="CDD" id="cd00054">
    <property type="entry name" value="EGF_CA"/>
    <property type="match status" value="2"/>
</dbReference>
<dbReference type="PRINTS" id="PR00010">
    <property type="entry name" value="EGFBLOOD"/>
</dbReference>
<dbReference type="PROSITE" id="PS00010">
    <property type="entry name" value="ASX_HYDROXYL"/>
    <property type="match status" value="1"/>
</dbReference>
<dbReference type="InterPro" id="IPR051022">
    <property type="entry name" value="Notch_Cell-Fate_Det"/>
</dbReference>
<protein>
    <recommendedName>
        <fullName evidence="7">EGF-like domain-containing protein</fullName>
    </recommendedName>
</protein>
<dbReference type="Ensembl" id="ENSSPAT00000010360.1">
    <property type="protein sequence ID" value="ENSSPAP00000010180.1"/>
    <property type="gene ID" value="ENSSPAG00000007745.1"/>
</dbReference>
<evidence type="ECO:0000313" key="8">
    <source>
        <dbReference type="Ensembl" id="ENSSPAP00000010180.1"/>
    </source>
</evidence>
<dbReference type="InterPro" id="IPR000742">
    <property type="entry name" value="EGF"/>
</dbReference>
<dbReference type="PROSITE" id="PS01187">
    <property type="entry name" value="EGF_CA"/>
    <property type="match status" value="1"/>
</dbReference>
<dbReference type="STRING" id="144197.ENSSPAP00000010180"/>
<dbReference type="Gene3D" id="2.10.25.10">
    <property type="entry name" value="Laminin"/>
    <property type="match status" value="3"/>
</dbReference>
<feature type="disulfide bond" evidence="6">
    <location>
        <begin position="96"/>
        <end position="105"/>
    </location>
</feature>
<keyword evidence="1 6" id="KW-0245">EGF-like domain</keyword>
<dbReference type="PANTHER" id="PTHR24049">
    <property type="entry name" value="CRUMBS FAMILY MEMBER"/>
    <property type="match status" value="1"/>
</dbReference>
<accession>A0A3B4ZPM1</accession>
<dbReference type="Pfam" id="PF00008">
    <property type="entry name" value="EGF"/>
    <property type="match status" value="3"/>
</dbReference>
<feature type="disulfide bond" evidence="6">
    <location>
        <begin position="180"/>
        <end position="189"/>
    </location>
</feature>
<evidence type="ECO:0000256" key="3">
    <source>
        <dbReference type="ARBA" id="ARBA00022737"/>
    </source>
</evidence>
<evidence type="ECO:0000256" key="4">
    <source>
        <dbReference type="ARBA" id="ARBA00023157"/>
    </source>
</evidence>
<evidence type="ECO:0000256" key="6">
    <source>
        <dbReference type="PROSITE-ProRule" id="PRU00076"/>
    </source>
</evidence>
<dbReference type="InterPro" id="IPR001881">
    <property type="entry name" value="EGF-like_Ca-bd_dom"/>
</dbReference>
<evidence type="ECO:0000256" key="2">
    <source>
        <dbReference type="ARBA" id="ARBA00022729"/>
    </source>
</evidence>
<organism evidence="8">
    <name type="scientific">Stegastes partitus</name>
    <name type="common">bicolor damselfish</name>
    <dbReference type="NCBI Taxonomy" id="144197"/>
    <lineage>
        <taxon>Eukaryota</taxon>
        <taxon>Metazoa</taxon>
        <taxon>Chordata</taxon>
        <taxon>Craniata</taxon>
        <taxon>Vertebrata</taxon>
        <taxon>Euteleostomi</taxon>
        <taxon>Actinopterygii</taxon>
        <taxon>Neopterygii</taxon>
        <taxon>Teleostei</taxon>
        <taxon>Neoteleostei</taxon>
        <taxon>Acanthomorphata</taxon>
        <taxon>Ovalentaria</taxon>
        <taxon>Pomacentridae</taxon>
        <taxon>Stegastes</taxon>
    </lineage>
</organism>